<reference evidence="1 2" key="1">
    <citation type="submission" date="2023-08" db="EMBL/GenBank/DDBJ databases">
        <title>A Necator americanus chromosomal reference genome.</title>
        <authorList>
            <person name="Ilik V."/>
            <person name="Petrzelkova K.J."/>
            <person name="Pardy F."/>
            <person name="Fuh T."/>
            <person name="Niatou-Singa F.S."/>
            <person name="Gouil Q."/>
            <person name="Baker L."/>
            <person name="Ritchie M.E."/>
            <person name="Jex A.R."/>
            <person name="Gazzola D."/>
            <person name="Li H."/>
            <person name="Toshio Fujiwara R."/>
            <person name="Zhan B."/>
            <person name="Aroian R.V."/>
            <person name="Pafco B."/>
            <person name="Schwarz E.M."/>
        </authorList>
    </citation>
    <scope>NUCLEOTIDE SEQUENCE [LARGE SCALE GENOMIC DNA]</scope>
    <source>
        <strain evidence="1 2">Aroian</strain>
        <tissue evidence="1">Whole animal</tissue>
    </source>
</reference>
<accession>A0ABR1CZM3</accession>
<dbReference type="Proteomes" id="UP001303046">
    <property type="component" value="Unassembled WGS sequence"/>
</dbReference>
<sequence>MRVLADDKSLEKSVARYGDADLEVDNRRNAKRQSIERYCTLGVVPITEKMKEARLSWFGHVSRKEENSIAKTALKLHVSGARPRGTPRMRWLDLVKLDMIDPCFCAGEAMDGTE</sequence>
<evidence type="ECO:0000313" key="2">
    <source>
        <dbReference type="Proteomes" id="UP001303046"/>
    </source>
</evidence>
<proteinExistence type="predicted"/>
<keyword evidence="2" id="KW-1185">Reference proteome</keyword>
<organism evidence="1 2">
    <name type="scientific">Necator americanus</name>
    <name type="common">Human hookworm</name>
    <dbReference type="NCBI Taxonomy" id="51031"/>
    <lineage>
        <taxon>Eukaryota</taxon>
        <taxon>Metazoa</taxon>
        <taxon>Ecdysozoa</taxon>
        <taxon>Nematoda</taxon>
        <taxon>Chromadorea</taxon>
        <taxon>Rhabditida</taxon>
        <taxon>Rhabditina</taxon>
        <taxon>Rhabditomorpha</taxon>
        <taxon>Strongyloidea</taxon>
        <taxon>Ancylostomatidae</taxon>
        <taxon>Bunostominae</taxon>
        <taxon>Necator</taxon>
    </lineage>
</organism>
<protein>
    <submittedName>
        <fullName evidence="1">Uncharacterized protein</fullName>
    </submittedName>
</protein>
<evidence type="ECO:0000313" key="1">
    <source>
        <dbReference type="EMBL" id="KAK6743766.1"/>
    </source>
</evidence>
<dbReference type="EMBL" id="JAVFWL010000003">
    <property type="protein sequence ID" value="KAK6743766.1"/>
    <property type="molecule type" value="Genomic_DNA"/>
</dbReference>
<gene>
    <name evidence="1" type="primary">Necator_chrIII.g11593</name>
    <name evidence="1" type="ORF">RB195_010828</name>
</gene>
<name>A0ABR1CZM3_NECAM</name>
<comment type="caution">
    <text evidence="1">The sequence shown here is derived from an EMBL/GenBank/DDBJ whole genome shotgun (WGS) entry which is preliminary data.</text>
</comment>